<comment type="caution">
    <text evidence="1">The sequence shown here is derived from an EMBL/GenBank/DDBJ whole genome shotgun (WGS) entry which is preliminary data.</text>
</comment>
<evidence type="ECO:0000313" key="2">
    <source>
        <dbReference type="Proteomes" id="UP000070076"/>
    </source>
</evidence>
<protein>
    <recommendedName>
        <fullName evidence="3">PIN domain-containing protein</fullName>
    </recommendedName>
</protein>
<dbReference type="EMBL" id="LHYB01000001">
    <property type="protein sequence ID" value="KXB05126.1"/>
    <property type="molecule type" value="Genomic_DNA"/>
</dbReference>
<accession>A0A133VFA3</accession>
<dbReference type="SUPFAM" id="SSF88723">
    <property type="entry name" value="PIN domain-like"/>
    <property type="match status" value="1"/>
</dbReference>
<dbReference type="Pfam" id="PF11848">
    <property type="entry name" value="DUF3368"/>
    <property type="match status" value="1"/>
</dbReference>
<dbReference type="Gene3D" id="3.40.50.1010">
    <property type="entry name" value="5'-nuclease"/>
    <property type="match status" value="1"/>
</dbReference>
<proteinExistence type="predicted"/>
<reference evidence="1 2" key="1">
    <citation type="journal article" date="2016" name="Sci. Rep.">
        <title>Metabolic traits of an uncultured archaeal lineage -MSBL1- from brine pools of the Red Sea.</title>
        <authorList>
            <person name="Mwirichia R."/>
            <person name="Alam I."/>
            <person name="Rashid M."/>
            <person name="Vinu M."/>
            <person name="Ba-Alawi W."/>
            <person name="Anthony Kamau A."/>
            <person name="Kamanda Ngugi D."/>
            <person name="Goker M."/>
            <person name="Klenk H.P."/>
            <person name="Bajic V."/>
            <person name="Stingl U."/>
        </authorList>
    </citation>
    <scope>NUCLEOTIDE SEQUENCE [LARGE SCALE GENOMIC DNA]</scope>
    <source>
        <strain evidence="1">SCGC-AAA261O19</strain>
    </source>
</reference>
<dbReference type="Proteomes" id="UP000070076">
    <property type="component" value="Unassembled WGS sequence"/>
</dbReference>
<dbReference type="PANTHER" id="PTHR39550:SF1">
    <property type="entry name" value="SLL0658 PROTEIN"/>
    <property type="match status" value="1"/>
</dbReference>
<organism evidence="1 2">
    <name type="scientific">candidate division MSBL1 archaeon SCGC-AAA261O19</name>
    <dbReference type="NCBI Taxonomy" id="1698277"/>
    <lineage>
        <taxon>Archaea</taxon>
        <taxon>Methanobacteriati</taxon>
        <taxon>Methanobacteriota</taxon>
        <taxon>candidate division MSBL1</taxon>
    </lineage>
</organism>
<name>A0A133VFA3_9EURY</name>
<dbReference type="AlphaFoldDB" id="A0A133VFA3"/>
<evidence type="ECO:0000313" key="1">
    <source>
        <dbReference type="EMBL" id="KXB05126.1"/>
    </source>
</evidence>
<gene>
    <name evidence="1" type="ORF">AKJ48_00240</name>
</gene>
<dbReference type="InterPro" id="IPR029060">
    <property type="entry name" value="PIN-like_dom_sf"/>
</dbReference>
<dbReference type="PANTHER" id="PTHR39550">
    <property type="entry name" value="SLL0658 PROTEIN"/>
    <property type="match status" value="1"/>
</dbReference>
<keyword evidence="2" id="KW-1185">Reference proteome</keyword>
<dbReference type="InterPro" id="IPR021799">
    <property type="entry name" value="PIN-like_prokaryotic"/>
</dbReference>
<sequence>MIVSDSSPLIYLAKIGRLTLLKDLYKEVIVSDGVIGEVLIKGKPGTTEIEKALDEGWSRRVKAKIDFDPESDGISKVDAELICLARDKGLQLLTNDRALFYCAKSHGVKSEWFTLMIIKATKSDLLSPDDAEELLTELVHSGLRIRSEVLAELVRQIRDLKD</sequence>
<evidence type="ECO:0008006" key="3">
    <source>
        <dbReference type="Google" id="ProtNLM"/>
    </source>
</evidence>